<sequence length="162" mass="18200">MAMVDSDVEIPTRFDPSAELDEEFGGGTTLAATIDDDMNNNINDPDVEVATSFDPCAEAAEFFGATNKNYVHIRVQQRNGKKCVTTVSGINQDFNFEKIVKEMKRDLFCNGHVVEDKELGKIIQLQGDQRLKVRDFLCPPPPKDPKKKPPIVEKELIKMHGY</sequence>
<gene>
    <name evidence="6" type="ORF">CCACVL1_11397</name>
</gene>
<keyword evidence="7" id="KW-1185">Reference proteome</keyword>
<keyword evidence="3" id="KW-0810">Translation regulation</keyword>
<dbReference type="CDD" id="cd11566">
    <property type="entry name" value="eIF1_SUI1"/>
    <property type="match status" value="1"/>
</dbReference>
<keyword evidence="4" id="KW-0648">Protein biosynthesis</keyword>
<proteinExistence type="inferred from homology"/>
<dbReference type="Gene3D" id="3.30.780.10">
    <property type="entry name" value="SUI1-like domain"/>
    <property type="match status" value="1"/>
</dbReference>
<dbReference type="Proteomes" id="UP000188268">
    <property type="component" value="Unassembled WGS sequence"/>
</dbReference>
<evidence type="ECO:0000256" key="4">
    <source>
        <dbReference type="ARBA" id="ARBA00022917"/>
    </source>
</evidence>
<dbReference type="EMBL" id="AWWV01009861">
    <property type="protein sequence ID" value="OMO83487.1"/>
    <property type="molecule type" value="Genomic_DNA"/>
</dbReference>
<organism evidence="6 7">
    <name type="scientific">Corchorus capsularis</name>
    <name type="common">Jute</name>
    <dbReference type="NCBI Taxonomy" id="210143"/>
    <lineage>
        <taxon>Eukaryota</taxon>
        <taxon>Viridiplantae</taxon>
        <taxon>Streptophyta</taxon>
        <taxon>Embryophyta</taxon>
        <taxon>Tracheophyta</taxon>
        <taxon>Spermatophyta</taxon>
        <taxon>Magnoliopsida</taxon>
        <taxon>eudicotyledons</taxon>
        <taxon>Gunneridae</taxon>
        <taxon>Pentapetalae</taxon>
        <taxon>rosids</taxon>
        <taxon>malvids</taxon>
        <taxon>Malvales</taxon>
        <taxon>Malvaceae</taxon>
        <taxon>Grewioideae</taxon>
        <taxon>Apeibeae</taxon>
        <taxon>Corchorus</taxon>
    </lineage>
</organism>
<reference evidence="6 7" key="1">
    <citation type="submission" date="2013-09" db="EMBL/GenBank/DDBJ databases">
        <title>Corchorus capsularis genome sequencing.</title>
        <authorList>
            <person name="Alam M."/>
            <person name="Haque M.S."/>
            <person name="Islam M.S."/>
            <person name="Emdad E.M."/>
            <person name="Islam M.M."/>
            <person name="Ahmed B."/>
            <person name="Halim A."/>
            <person name="Hossen Q.M.M."/>
            <person name="Hossain M.Z."/>
            <person name="Ahmed R."/>
            <person name="Khan M.M."/>
            <person name="Islam R."/>
            <person name="Rashid M.M."/>
            <person name="Khan S.A."/>
            <person name="Rahman M.S."/>
            <person name="Alam M."/>
        </authorList>
    </citation>
    <scope>NUCLEOTIDE SEQUENCE [LARGE SCALE GENOMIC DNA]</scope>
    <source>
        <strain evidence="7">cv. CVL-1</strain>
        <tissue evidence="6">Whole seedling</tissue>
    </source>
</reference>
<comment type="caution">
    <text evidence="6">The sequence shown here is derived from an EMBL/GenBank/DDBJ whole genome shotgun (WGS) entry which is preliminary data.</text>
</comment>
<dbReference type="InterPro" id="IPR005874">
    <property type="entry name" value="SUI1_euk"/>
</dbReference>
<dbReference type="GO" id="GO:0003743">
    <property type="term" value="F:translation initiation factor activity"/>
    <property type="evidence" value="ECO:0007669"/>
    <property type="project" value="UniProtKB-KW"/>
</dbReference>
<dbReference type="OrthoDB" id="10248435at2759"/>
<evidence type="ECO:0000256" key="2">
    <source>
        <dbReference type="ARBA" id="ARBA00005422"/>
    </source>
</evidence>
<evidence type="ECO:0000256" key="3">
    <source>
        <dbReference type="ARBA" id="ARBA00022845"/>
    </source>
</evidence>
<dbReference type="GO" id="GO:0006417">
    <property type="term" value="P:regulation of translation"/>
    <property type="evidence" value="ECO:0007669"/>
    <property type="project" value="UniProtKB-KW"/>
</dbReference>
<dbReference type="Pfam" id="PF01253">
    <property type="entry name" value="SUI1"/>
    <property type="match status" value="1"/>
</dbReference>
<dbReference type="InterPro" id="IPR036877">
    <property type="entry name" value="SUI1_dom_sf"/>
</dbReference>
<comment type="function">
    <text evidence="1">Probably involved in translation.</text>
</comment>
<dbReference type="PROSITE" id="PS50296">
    <property type="entry name" value="SUI1"/>
    <property type="match status" value="1"/>
</dbReference>
<dbReference type="Gramene" id="OMO83487">
    <property type="protein sequence ID" value="OMO83487"/>
    <property type="gene ID" value="CCACVL1_11397"/>
</dbReference>
<protein>
    <submittedName>
        <fullName evidence="6">Translation initiation factor SUI1</fullName>
    </submittedName>
</protein>
<dbReference type="AlphaFoldDB" id="A0A1R3ILN7"/>
<evidence type="ECO:0000256" key="1">
    <source>
        <dbReference type="ARBA" id="ARBA00003130"/>
    </source>
</evidence>
<evidence type="ECO:0000313" key="6">
    <source>
        <dbReference type="EMBL" id="OMO83487.1"/>
    </source>
</evidence>
<evidence type="ECO:0000313" key="7">
    <source>
        <dbReference type="Proteomes" id="UP000188268"/>
    </source>
</evidence>
<name>A0A1R3ILN7_COCAP</name>
<dbReference type="STRING" id="210143.A0A1R3ILN7"/>
<comment type="similarity">
    <text evidence="2">Belongs to the SUI1 family.</text>
</comment>
<accession>A0A1R3ILN7</accession>
<dbReference type="InterPro" id="IPR001950">
    <property type="entry name" value="SUI1"/>
</dbReference>
<keyword evidence="6" id="KW-0396">Initiation factor</keyword>
<feature type="domain" description="SUI1" evidence="5">
    <location>
        <begin position="71"/>
        <end position="137"/>
    </location>
</feature>
<evidence type="ECO:0000259" key="5">
    <source>
        <dbReference type="PROSITE" id="PS50296"/>
    </source>
</evidence>
<dbReference type="PANTHER" id="PTHR10388">
    <property type="entry name" value="EUKARYOTIC TRANSLATION INITIATION FACTOR SUI1"/>
    <property type="match status" value="1"/>
</dbReference>
<dbReference type="SUPFAM" id="SSF55159">
    <property type="entry name" value="eIF1-like"/>
    <property type="match status" value="1"/>
</dbReference>